<organism evidence="8 9">
    <name type="scientific">Cylindrotheca closterium</name>
    <dbReference type="NCBI Taxonomy" id="2856"/>
    <lineage>
        <taxon>Eukaryota</taxon>
        <taxon>Sar</taxon>
        <taxon>Stramenopiles</taxon>
        <taxon>Ochrophyta</taxon>
        <taxon>Bacillariophyta</taxon>
        <taxon>Bacillariophyceae</taxon>
        <taxon>Bacillariophycidae</taxon>
        <taxon>Bacillariales</taxon>
        <taxon>Bacillariaceae</taxon>
        <taxon>Cylindrotheca</taxon>
    </lineage>
</organism>
<evidence type="ECO:0000256" key="5">
    <source>
        <dbReference type="ARBA" id="ARBA00023136"/>
    </source>
</evidence>
<evidence type="ECO:0000256" key="3">
    <source>
        <dbReference type="ARBA" id="ARBA00022692"/>
    </source>
</evidence>
<accession>A0AAD2FG59</accession>
<dbReference type="PROSITE" id="PS50920">
    <property type="entry name" value="SOLCAR"/>
    <property type="match status" value="3"/>
</dbReference>
<reference evidence="8" key="1">
    <citation type="submission" date="2023-08" db="EMBL/GenBank/DDBJ databases">
        <authorList>
            <person name="Audoor S."/>
            <person name="Bilcke G."/>
        </authorList>
    </citation>
    <scope>NUCLEOTIDE SEQUENCE</scope>
</reference>
<evidence type="ECO:0000313" key="8">
    <source>
        <dbReference type="EMBL" id="CAJ1938236.1"/>
    </source>
</evidence>
<dbReference type="Proteomes" id="UP001295423">
    <property type="component" value="Unassembled WGS sequence"/>
</dbReference>
<dbReference type="InterPro" id="IPR002067">
    <property type="entry name" value="MCP"/>
</dbReference>
<keyword evidence="4" id="KW-0677">Repeat</keyword>
<dbReference type="SUPFAM" id="SSF103506">
    <property type="entry name" value="Mitochondrial carrier"/>
    <property type="match status" value="1"/>
</dbReference>
<protein>
    <submittedName>
        <fullName evidence="8">Uncharacterized protein</fullName>
    </submittedName>
</protein>
<dbReference type="Pfam" id="PF00153">
    <property type="entry name" value="Mito_carr"/>
    <property type="match status" value="3"/>
</dbReference>
<evidence type="ECO:0000256" key="7">
    <source>
        <dbReference type="RuleBase" id="RU000488"/>
    </source>
</evidence>
<feature type="repeat" description="Solcar" evidence="6">
    <location>
        <begin position="8"/>
        <end position="96"/>
    </location>
</feature>
<evidence type="ECO:0000256" key="2">
    <source>
        <dbReference type="ARBA" id="ARBA00022448"/>
    </source>
</evidence>
<evidence type="ECO:0000256" key="6">
    <source>
        <dbReference type="PROSITE-ProRule" id="PRU00282"/>
    </source>
</evidence>
<dbReference type="InterPro" id="IPR018108">
    <property type="entry name" value="MCP_transmembrane"/>
</dbReference>
<sequence length="304" mass="33278">MESSKEEVPQWHNLVAGAVAGAGSRLATAPLDLVRIRWQLEKTVTYPRPTIFQALSTIVQNEGGVSALFRGSVAATYLWVGYSMVQFTVYGRIRTWFESQDDQTNPHPTLVSFCSGGSAGVVATLLTYPFDVCRTIFAARGVALQPLEGKSRTFAPPKTLYEFAFSLYHKRGIRAFYAGYSPAIVQIMPYMGLNFCIYEKLTQGDKGVAKSGLAGSLSGAISKVAVYPIDTVKKRLQAQAVFGATGDHYEGMVDCFTKMLKKEGPTSFYRGLVPSVAKTAIATSLTFSLYRGTKNILEDFHKTN</sequence>
<keyword evidence="3 6" id="KW-0812">Transmembrane</keyword>
<gene>
    <name evidence="8" type="ORF">CYCCA115_LOCUS6039</name>
</gene>
<evidence type="ECO:0000256" key="4">
    <source>
        <dbReference type="ARBA" id="ARBA00022737"/>
    </source>
</evidence>
<dbReference type="GO" id="GO:0016020">
    <property type="term" value="C:membrane"/>
    <property type="evidence" value="ECO:0007669"/>
    <property type="project" value="UniProtKB-SubCell"/>
</dbReference>
<keyword evidence="5 6" id="KW-0472">Membrane</keyword>
<dbReference type="InterPro" id="IPR023395">
    <property type="entry name" value="MCP_dom_sf"/>
</dbReference>
<evidence type="ECO:0000256" key="1">
    <source>
        <dbReference type="ARBA" id="ARBA00004141"/>
    </source>
</evidence>
<comment type="subcellular location">
    <subcellularLocation>
        <location evidence="1">Membrane</location>
        <topology evidence="1">Multi-pass membrane protein</topology>
    </subcellularLocation>
</comment>
<feature type="repeat" description="Solcar" evidence="6">
    <location>
        <begin position="107"/>
        <end position="204"/>
    </location>
</feature>
<dbReference type="AlphaFoldDB" id="A0AAD2FG59"/>
<feature type="repeat" description="Solcar" evidence="6">
    <location>
        <begin position="206"/>
        <end position="296"/>
    </location>
</feature>
<keyword evidence="9" id="KW-1185">Reference proteome</keyword>
<dbReference type="EMBL" id="CAKOGP040000691">
    <property type="protein sequence ID" value="CAJ1938236.1"/>
    <property type="molecule type" value="Genomic_DNA"/>
</dbReference>
<comment type="caution">
    <text evidence="8">The sequence shown here is derived from an EMBL/GenBank/DDBJ whole genome shotgun (WGS) entry which is preliminary data.</text>
</comment>
<keyword evidence="2 7" id="KW-0813">Transport</keyword>
<dbReference type="Gene3D" id="1.50.40.10">
    <property type="entry name" value="Mitochondrial carrier domain"/>
    <property type="match status" value="1"/>
</dbReference>
<name>A0AAD2FG59_9STRA</name>
<dbReference type="PANTHER" id="PTHR24089">
    <property type="entry name" value="SOLUTE CARRIER FAMILY 25"/>
    <property type="match status" value="1"/>
</dbReference>
<proteinExistence type="inferred from homology"/>
<evidence type="ECO:0000313" key="9">
    <source>
        <dbReference type="Proteomes" id="UP001295423"/>
    </source>
</evidence>
<comment type="similarity">
    <text evidence="7">Belongs to the mitochondrial carrier (TC 2.A.29) family.</text>
</comment>
<dbReference type="GO" id="GO:0055085">
    <property type="term" value="P:transmembrane transport"/>
    <property type="evidence" value="ECO:0007669"/>
    <property type="project" value="InterPro"/>
</dbReference>
<dbReference type="PRINTS" id="PR00926">
    <property type="entry name" value="MITOCARRIER"/>
</dbReference>